<dbReference type="FunFam" id="2.30.29.30:FF:000051">
    <property type="entry name" value="Serine/threonine-protein phosphatase 4 regulatory subunit 3B"/>
    <property type="match status" value="1"/>
</dbReference>
<keyword evidence="9" id="KW-1185">Reference proteome</keyword>
<dbReference type="GO" id="GO:0072542">
    <property type="term" value="F:protein phosphatase activator activity"/>
    <property type="evidence" value="ECO:0007669"/>
    <property type="project" value="TreeGrafter"/>
</dbReference>
<dbReference type="InterPro" id="IPR055236">
    <property type="entry name" value="EVH1_PP4R3"/>
</dbReference>
<dbReference type="Gene3D" id="2.30.29.30">
    <property type="entry name" value="Pleckstrin-homology domain (PH domain)/Phosphotyrosine-binding domain (PTB)"/>
    <property type="match status" value="1"/>
</dbReference>
<protein>
    <recommendedName>
        <fullName evidence="4">Serine/threonine-protein phosphatase 4 regulatory subunit 3</fullName>
    </recommendedName>
    <alternativeName>
        <fullName evidence="2">SMEK homolog 1</fullName>
    </alternativeName>
</protein>
<name>A0A8C9WJW3_SCLFO</name>
<evidence type="ECO:0000256" key="5">
    <source>
        <dbReference type="SAM" id="MobiDB-lite"/>
    </source>
</evidence>
<dbReference type="InterPro" id="IPR016024">
    <property type="entry name" value="ARM-type_fold"/>
</dbReference>
<dbReference type="InterPro" id="IPR006887">
    <property type="entry name" value="P4R3-like_central_dom"/>
</dbReference>
<evidence type="ECO:0000259" key="7">
    <source>
        <dbReference type="Pfam" id="PF22972"/>
    </source>
</evidence>
<reference evidence="8" key="2">
    <citation type="submission" date="2025-08" db="UniProtKB">
        <authorList>
            <consortium name="Ensembl"/>
        </authorList>
    </citation>
    <scope>IDENTIFICATION</scope>
</reference>
<dbReference type="GeneTree" id="ENSGT00390000018199"/>
<feature type="compositionally biased region" description="Acidic residues" evidence="5">
    <location>
        <begin position="732"/>
        <end position="749"/>
    </location>
</feature>
<proteinExistence type="inferred from homology"/>
<dbReference type="GO" id="GO:0006974">
    <property type="term" value="P:DNA damage response"/>
    <property type="evidence" value="ECO:0007669"/>
    <property type="project" value="TreeGrafter"/>
</dbReference>
<organism evidence="8 9">
    <name type="scientific">Scleropages formosus</name>
    <name type="common">Asian bonytongue</name>
    <name type="synonym">Osteoglossum formosum</name>
    <dbReference type="NCBI Taxonomy" id="113540"/>
    <lineage>
        <taxon>Eukaryota</taxon>
        <taxon>Metazoa</taxon>
        <taxon>Chordata</taxon>
        <taxon>Craniata</taxon>
        <taxon>Vertebrata</taxon>
        <taxon>Euteleostomi</taxon>
        <taxon>Actinopterygii</taxon>
        <taxon>Neopterygii</taxon>
        <taxon>Teleostei</taxon>
        <taxon>Osteoglossocephala</taxon>
        <taxon>Osteoglossomorpha</taxon>
        <taxon>Osteoglossiformes</taxon>
        <taxon>Osteoglossidae</taxon>
        <taxon>Scleropages</taxon>
    </lineage>
</organism>
<dbReference type="SUPFAM" id="SSF50729">
    <property type="entry name" value="PH domain-like"/>
    <property type="match status" value="1"/>
</dbReference>
<dbReference type="InterPro" id="IPR051137">
    <property type="entry name" value="PP4R3-like"/>
</dbReference>
<dbReference type="GO" id="GO:0030289">
    <property type="term" value="C:protein phosphatase 4 complex"/>
    <property type="evidence" value="ECO:0007669"/>
    <property type="project" value="TreeGrafter"/>
</dbReference>
<feature type="domain" description="Serine/threonine-protein phosphatase 4 regulatory subunit 3-like central" evidence="6">
    <location>
        <begin position="142"/>
        <end position="635"/>
    </location>
</feature>
<evidence type="ECO:0000256" key="3">
    <source>
        <dbReference type="ARBA" id="ARBA00057252"/>
    </source>
</evidence>
<dbReference type="Proteomes" id="UP000694397">
    <property type="component" value="Chromosome 15"/>
</dbReference>
<dbReference type="AlphaFoldDB" id="A0A8C9WJW3"/>
<dbReference type="PANTHER" id="PTHR23318:SF3">
    <property type="entry name" value="SERINE_THREONINE-PROTEIN PHOSPHATASE 4 REGULATORY SUBUNIT 3A"/>
    <property type="match status" value="1"/>
</dbReference>
<evidence type="ECO:0000313" key="9">
    <source>
        <dbReference type="Proteomes" id="UP000694397"/>
    </source>
</evidence>
<evidence type="ECO:0000256" key="2">
    <source>
        <dbReference type="ARBA" id="ARBA00042013"/>
    </source>
</evidence>
<accession>A0A8C9WJW3</accession>
<dbReference type="Pfam" id="PF04802">
    <property type="entry name" value="PP4R3"/>
    <property type="match status" value="1"/>
</dbReference>
<evidence type="ECO:0000259" key="6">
    <source>
        <dbReference type="Pfam" id="PF04802"/>
    </source>
</evidence>
<feature type="domain" description="PP4R3 EVH1-like" evidence="7">
    <location>
        <begin position="5"/>
        <end position="101"/>
    </location>
</feature>
<reference evidence="8 9" key="1">
    <citation type="submission" date="2019-04" db="EMBL/GenBank/DDBJ databases">
        <authorList>
            <consortium name="Wellcome Sanger Institute Data Sharing"/>
        </authorList>
    </citation>
    <scope>NUCLEOTIDE SEQUENCE [LARGE SCALE GENOMIC DNA]</scope>
</reference>
<reference evidence="8" key="3">
    <citation type="submission" date="2025-09" db="UniProtKB">
        <authorList>
            <consortium name="Ensembl"/>
        </authorList>
    </citation>
    <scope>IDENTIFICATION</scope>
</reference>
<sequence>MTDTRRRVKVYTLNEERQWDDRGTGHVSSGYVERLKGMSLLVRAESDGSLLLESKINPNTAYQKQQDTLIVWSEAENYDLALSFQEKAGCDEIWEKICQVQGKDPSVDITQELVDESEEERFDDMSSPGLELPPCELSRLEEVAELVASSLPSPLRREKLALAVENEGYIKKLLELFHVCEDLENHEGLHHLYEIIKGIFLLNRTALFEVMFSEECIMDVIGCLEFDPSLPQPRRHREFLTKTAKFKEVIPISDPELKQKIHQTYRVQYIQDMVLPTPSVFEENMLSTLHSFIFFNKVEIVGMLQDDEKFLTDLFAQLTDEATDDDKRHELVNFLKEFCAFSQTLQPQNRDAFFKTLSNMGILPALEVILVRGMDDPQVRSAATDIFSYLVEYNPSMVREFVMQESQQNDDDILLINLIIEHMICDTDPELGGAVQLMGLLRTLVDPENMLATANKTEKSEFLSFFYKHCMHVLSAPLLANTTDEKPSKDDFQTSQLLALILELLTFCVEHHTYHIKNYIINKDILRRVLVLMASRHAFLALCALRFMRKIIGLKDEFYNRYIMRNFLFEPVVKAFLNNGSRYNLMNSAIIEMFEYIRVEDMKSLTAHVVENYWKALEDVDYVQTFKGLKLRYEQQRERQDHPKLDSMRSILRNHRYRRDARTLEDEEEMWFNTDEDDLEDGEAIVPPSDKMKSDEDLMDPISKFMERRKFKNPEKYVLFSLQGGLVGLVDYPDDDDDEEDDDEDDSENRDESPPLSKKSKLSS</sequence>
<comment type="function">
    <text evidence="3">Regulatory subunit of serine/threonine-protein phosphatase 4.</text>
</comment>
<evidence type="ECO:0000256" key="1">
    <source>
        <dbReference type="ARBA" id="ARBA00008809"/>
    </source>
</evidence>
<dbReference type="GO" id="GO:0005654">
    <property type="term" value="C:nucleoplasm"/>
    <property type="evidence" value="ECO:0007669"/>
    <property type="project" value="TreeGrafter"/>
</dbReference>
<dbReference type="Pfam" id="PF22972">
    <property type="entry name" value="EVH1_PP4R3"/>
    <property type="match status" value="1"/>
</dbReference>
<gene>
    <name evidence="8" type="primary">PPP4R3A</name>
    <name evidence="8" type="synonym">smek1</name>
</gene>
<dbReference type="PANTHER" id="PTHR23318">
    <property type="entry name" value="ATP SYNTHASE GAMMA-RELATED"/>
    <property type="match status" value="1"/>
</dbReference>
<comment type="similarity">
    <text evidence="1">Belongs to the SMEK family.</text>
</comment>
<evidence type="ECO:0000256" key="4">
    <source>
        <dbReference type="ARBA" id="ARBA00068937"/>
    </source>
</evidence>
<evidence type="ECO:0000313" key="8">
    <source>
        <dbReference type="Ensembl" id="ENSSFOP00015074378.1"/>
    </source>
</evidence>
<dbReference type="InterPro" id="IPR011993">
    <property type="entry name" value="PH-like_dom_sf"/>
</dbReference>
<dbReference type="SUPFAM" id="SSF48371">
    <property type="entry name" value="ARM repeat"/>
    <property type="match status" value="1"/>
</dbReference>
<feature type="region of interest" description="Disordered" evidence="5">
    <location>
        <begin position="728"/>
        <end position="764"/>
    </location>
</feature>
<dbReference type="Ensembl" id="ENSSFOT00015040034.1">
    <property type="protein sequence ID" value="ENSSFOP00015074378.1"/>
    <property type="gene ID" value="ENSSFOG00015020267.2"/>
</dbReference>